<evidence type="ECO:0000313" key="4">
    <source>
        <dbReference type="EMBL" id="KAF9789700.1"/>
    </source>
</evidence>
<keyword evidence="5" id="KW-1185">Reference proteome</keyword>
<protein>
    <recommendedName>
        <fullName evidence="3">DUF6535 domain-containing protein</fullName>
    </recommendedName>
</protein>
<dbReference type="OrthoDB" id="3235960at2759"/>
<feature type="transmembrane region" description="Helical" evidence="2">
    <location>
        <begin position="272"/>
        <end position="291"/>
    </location>
</feature>
<name>A0A9P6HMU0_9AGAM</name>
<feature type="region of interest" description="Disordered" evidence="1">
    <location>
        <begin position="1"/>
        <end position="83"/>
    </location>
</feature>
<accession>A0A9P6HMU0</accession>
<gene>
    <name evidence="4" type="ORF">BJ322DRAFT_552240</name>
</gene>
<sequence length="804" mass="90418">MSDPGEIKEVSRKDEENDSRHEDEMDLVRQSSKKRKRSKKRRNSGGPQVSAQSGRIPEERREEDESGGQIFPAQADDRKQEPLPTEDYQAQFYEHYRDVAAEYDEEFLKKHDEDLTTTLIFAGLFSAVTSAFIIQVDSQLQPDPADETAALIRVLIYKIDNTTFGSDVPTLPQWTGPPRTLVHVQAILFASLAASLFSAFLAMLGKQWLNRYESTDVRGTAIERSQNRQRKREGIDAWYFDTVMESLPLMLQVSLLLLGCALSLYLWGIDSIIASVVLGITSIGVTVYLFITIAGSAIESCPYQTPGSKFLRYLGPKFRKALGLTFVETIKTTKNTIQRYYPWRSRANITPFLRDLIFKVPFFIVVDVLQTGILALATINARVYHLFRPHNRLRGPSPPPERRTSRQTAVLDSRCISWTLQTSLNKAIHLSALRHFFSLLELAEFHPTLVGDCFNIFVGAISVSNGRAEISQELGQLATVSAGCLFRAFHRLTVMDPTSSVLGDIRRRYRKVFPGSIDFTDLPFRHIVTMIDGLIGRSGNPQPIWRDDYRLSNHEHIPFAQDTAELAQAEYERRGKVSRWILGFASHSLSLDPLPPASIVADCLKVIAVDLGCHVSDIMTPDVSARAELISSLITQKLKYMGEAGSSPSIRVKHEVICSLLPYAIFLEQHNQQGMANALMHAIQASEIHHLMSSIRSFITILFGKPASPLRNWIIVLGSPHVYWRDRVHGENTVVQWAAAASMVPDTEEVGQSVVNTLLQIAKIDFLRPHIPAEIWARIRKQQSLSFKKWEQRSGTTPGAVCHV</sequence>
<keyword evidence="2" id="KW-1133">Transmembrane helix</keyword>
<reference evidence="4" key="2">
    <citation type="submission" date="2020-11" db="EMBL/GenBank/DDBJ databases">
        <authorList>
            <consortium name="DOE Joint Genome Institute"/>
            <person name="Kuo A."/>
            <person name="Miyauchi S."/>
            <person name="Kiss E."/>
            <person name="Drula E."/>
            <person name="Kohler A."/>
            <person name="Sanchez-Garcia M."/>
            <person name="Andreopoulos B."/>
            <person name="Barry K.W."/>
            <person name="Bonito G."/>
            <person name="Buee M."/>
            <person name="Carver A."/>
            <person name="Chen C."/>
            <person name="Cichocki N."/>
            <person name="Clum A."/>
            <person name="Culley D."/>
            <person name="Crous P.W."/>
            <person name="Fauchery L."/>
            <person name="Girlanda M."/>
            <person name="Hayes R."/>
            <person name="Keri Z."/>
            <person name="Labutti K."/>
            <person name="Lipzen A."/>
            <person name="Lombard V."/>
            <person name="Magnuson J."/>
            <person name="Maillard F."/>
            <person name="Morin E."/>
            <person name="Murat C."/>
            <person name="Nolan M."/>
            <person name="Ohm R."/>
            <person name="Pangilinan J."/>
            <person name="Pereira M."/>
            <person name="Perotto S."/>
            <person name="Peter M."/>
            <person name="Riley R."/>
            <person name="Sitrit Y."/>
            <person name="Stielow B."/>
            <person name="Szollosi G."/>
            <person name="Zifcakova L."/>
            <person name="Stursova M."/>
            <person name="Spatafora J.W."/>
            <person name="Tedersoo L."/>
            <person name="Vaario L.-M."/>
            <person name="Yamada A."/>
            <person name="Yan M."/>
            <person name="Wang P."/>
            <person name="Xu J."/>
            <person name="Bruns T."/>
            <person name="Baldrian P."/>
            <person name="Vilgalys R."/>
            <person name="Henrissat B."/>
            <person name="Grigoriev I.V."/>
            <person name="Hibbett D."/>
            <person name="Nagy L.G."/>
            <person name="Martin F.M."/>
        </authorList>
    </citation>
    <scope>NUCLEOTIDE SEQUENCE</scope>
    <source>
        <strain evidence="4">UH-Tt-Lm1</strain>
    </source>
</reference>
<dbReference type="InterPro" id="IPR045338">
    <property type="entry name" value="DUF6535"/>
</dbReference>
<feature type="transmembrane region" description="Helical" evidence="2">
    <location>
        <begin position="182"/>
        <end position="204"/>
    </location>
</feature>
<dbReference type="Proteomes" id="UP000736335">
    <property type="component" value="Unassembled WGS sequence"/>
</dbReference>
<organism evidence="4 5">
    <name type="scientific">Thelephora terrestris</name>
    <dbReference type="NCBI Taxonomy" id="56493"/>
    <lineage>
        <taxon>Eukaryota</taxon>
        <taxon>Fungi</taxon>
        <taxon>Dikarya</taxon>
        <taxon>Basidiomycota</taxon>
        <taxon>Agaricomycotina</taxon>
        <taxon>Agaricomycetes</taxon>
        <taxon>Thelephorales</taxon>
        <taxon>Thelephoraceae</taxon>
        <taxon>Thelephora</taxon>
    </lineage>
</organism>
<keyword evidence="2" id="KW-0812">Transmembrane</keyword>
<keyword evidence="2" id="KW-0472">Membrane</keyword>
<dbReference type="EMBL" id="WIUZ02000003">
    <property type="protein sequence ID" value="KAF9789700.1"/>
    <property type="molecule type" value="Genomic_DNA"/>
</dbReference>
<evidence type="ECO:0000259" key="3">
    <source>
        <dbReference type="Pfam" id="PF20153"/>
    </source>
</evidence>
<feature type="transmembrane region" description="Helical" evidence="2">
    <location>
        <begin position="356"/>
        <end position="379"/>
    </location>
</feature>
<evidence type="ECO:0000256" key="1">
    <source>
        <dbReference type="SAM" id="MobiDB-lite"/>
    </source>
</evidence>
<feature type="compositionally biased region" description="Basic residues" evidence="1">
    <location>
        <begin position="31"/>
        <end position="43"/>
    </location>
</feature>
<reference evidence="4" key="1">
    <citation type="journal article" date="2020" name="Nat. Commun.">
        <title>Large-scale genome sequencing of mycorrhizal fungi provides insights into the early evolution of symbiotic traits.</title>
        <authorList>
            <person name="Miyauchi S."/>
            <person name="Kiss E."/>
            <person name="Kuo A."/>
            <person name="Drula E."/>
            <person name="Kohler A."/>
            <person name="Sanchez-Garcia M."/>
            <person name="Morin E."/>
            <person name="Andreopoulos B."/>
            <person name="Barry K.W."/>
            <person name="Bonito G."/>
            <person name="Buee M."/>
            <person name="Carver A."/>
            <person name="Chen C."/>
            <person name="Cichocki N."/>
            <person name="Clum A."/>
            <person name="Culley D."/>
            <person name="Crous P.W."/>
            <person name="Fauchery L."/>
            <person name="Girlanda M."/>
            <person name="Hayes R.D."/>
            <person name="Keri Z."/>
            <person name="LaButti K."/>
            <person name="Lipzen A."/>
            <person name="Lombard V."/>
            <person name="Magnuson J."/>
            <person name="Maillard F."/>
            <person name="Murat C."/>
            <person name="Nolan M."/>
            <person name="Ohm R.A."/>
            <person name="Pangilinan J."/>
            <person name="Pereira M.F."/>
            <person name="Perotto S."/>
            <person name="Peter M."/>
            <person name="Pfister S."/>
            <person name="Riley R."/>
            <person name="Sitrit Y."/>
            <person name="Stielow J.B."/>
            <person name="Szollosi G."/>
            <person name="Zifcakova L."/>
            <person name="Stursova M."/>
            <person name="Spatafora J.W."/>
            <person name="Tedersoo L."/>
            <person name="Vaario L.M."/>
            <person name="Yamada A."/>
            <person name="Yan M."/>
            <person name="Wang P."/>
            <person name="Xu J."/>
            <person name="Bruns T."/>
            <person name="Baldrian P."/>
            <person name="Vilgalys R."/>
            <person name="Dunand C."/>
            <person name="Henrissat B."/>
            <person name="Grigoriev I.V."/>
            <person name="Hibbett D."/>
            <person name="Nagy L.G."/>
            <person name="Martin F.M."/>
        </authorList>
    </citation>
    <scope>NUCLEOTIDE SEQUENCE</scope>
    <source>
        <strain evidence="4">UH-Tt-Lm1</strain>
    </source>
</reference>
<feature type="transmembrane region" description="Helical" evidence="2">
    <location>
        <begin position="247"/>
        <end position="266"/>
    </location>
</feature>
<evidence type="ECO:0000256" key="2">
    <source>
        <dbReference type="SAM" id="Phobius"/>
    </source>
</evidence>
<feature type="domain" description="DUF6535" evidence="3">
    <location>
        <begin position="95"/>
        <end position="267"/>
    </location>
</feature>
<dbReference type="Pfam" id="PF20153">
    <property type="entry name" value="DUF6535"/>
    <property type="match status" value="1"/>
</dbReference>
<dbReference type="AlphaFoldDB" id="A0A9P6HMU0"/>
<feature type="transmembrane region" description="Helical" evidence="2">
    <location>
        <begin position="115"/>
        <end position="134"/>
    </location>
</feature>
<feature type="compositionally biased region" description="Basic and acidic residues" evidence="1">
    <location>
        <begin position="1"/>
        <end position="27"/>
    </location>
</feature>
<comment type="caution">
    <text evidence="4">The sequence shown here is derived from an EMBL/GenBank/DDBJ whole genome shotgun (WGS) entry which is preliminary data.</text>
</comment>
<proteinExistence type="predicted"/>
<evidence type="ECO:0000313" key="5">
    <source>
        <dbReference type="Proteomes" id="UP000736335"/>
    </source>
</evidence>